<protein>
    <submittedName>
        <fullName evidence="1">Uncharacterized protein</fullName>
    </submittedName>
</protein>
<sequence length="86" mass="9319">MDANLSKPVAALGIADQFLCAGREHAGTCSFLIIGLAVGYNLNPVDVLPNNVILACCGGKETKKHHLRIIVSKYFRINEKSVFYAV</sequence>
<name>A0A857FM39_KOMXY</name>
<evidence type="ECO:0000313" key="1">
    <source>
        <dbReference type="EMBL" id="QHC35272.1"/>
    </source>
</evidence>
<evidence type="ECO:0000313" key="2">
    <source>
        <dbReference type="Proteomes" id="UP000464674"/>
    </source>
</evidence>
<proteinExistence type="predicted"/>
<dbReference type="AlphaFoldDB" id="A0A857FM39"/>
<gene>
    <name evidence="1" type="ORF">FMA36_06985</name>
</gene>
<accession>A0A857FM39</accession>
<dbReference type="Proteomes" id="UP000464674">
    <property type="component" value="Chromosome"/>
</dbReference>
<reference evidence="1 2" key="1">
    <citation type="journal article" date="2020" name="Carbohydr. Polym.">
        <title>Characterization and optimization of production of bacterial cellulose from strain CGMCC 17276 based on whole-genome analysis.</title>
        <authorList>
            <person name="Lu T."/>
            <person name="Gao H."/>
            <person name="Liao B."/>
            <person name="Wu J."/>
            <person name="Zhang W."/>
            <person name="Huang J."/>
            <person name="Liu M."/>
            <person name="Huang J."/>
            <person name="Chang Z."/>
            <person name="Jin M."/>
            <person name="Yi Z."/>
            <person name="Jiang D."/>
        </authorList>
    </citation>
    <scope>NUCLEOTIDE SEQUENCE [LARGE SCALE GENOMIC DNA]</scope>
    <source>
        <strain evidence="1 2">CGMCC 17276</strain>
    </source>
</reference>
<organism evidence="1 2">
    <name type="scientific">Komagataeibacter xylinus</name>
    <name type="common">Gluconacetobacter xylinus</name>
    <dbReference type="NCBI Taxonomy" id="28448"/>
    <lineage>
        <taxon>Bacteria</taxon>
        <taxon>Pseudomonadati</taxon>
        <taxon>Pseudomonadota</taxon>
        <taxon>Alphaproteobacteria</taxon>
        <taxon>Acetobacterales</taxon>
        <taxon>Acetobacteraceae</taxon>
        <taxon>Komagataeibacter</taxon>
    </lineage>
</organism>
<dbReference type="EMBL" id="CP041348">
    <property type="protein sequence ID" value="QHC35272.1"/>
    <property type="molecule type" value="Genomic_DNA"/>
</dbReference>